<gene>
    <name evidence="6" type="ORF">E1956_27125</name>
</gene>
<accession>A0A4P7D2L7</accession>
<dbReference type="Gene3D" id="1.10.10.10">
    <property type="entry name" value="Winged helix-like DNA-binding domain superfamily/Winged helix DNA-binding domain"/>
    <property type="match status" value="1"/>
</dbReference>
<keyword evidence="4" id="KW-0804">Transcription</keyword>
<dbReference type="PANTHER" id="PTHR30419:SF30">
    <property type="entry name" value="LYSR FAMILY TRANSCRIPTIONAL REGULATOR"/>
    <property type="match status" value="1"/>
</dbReference>
<dbReference type="GO" id="GO:0005829">
    <property type="term" value="C:cytosol"/>
    <property type="evidence" value="ECO:0007669"/>
    <property type="project" value="TreeGrafter"/>
</dbReference>
<sequence length="316" mass="34829">MKLHQLRTLVAVADAGGIRGAARALDASPAAITKSLRQLEEDAQIPLVLRTSSGVTLTEFGQTLLVHARLMVGQMARAQEAVDTMRGTASGKLSIAITPWLAMTFLPETMRRFTERMPDIRLEFFEGLLPIANPRLRDGSLDFFLGRPTPGDLGVEFQYRPLFSSSCAVVVRQDHPRANCRSLAELCDLDWLLTWDPANDGPSAQNMFEQHALPVPRKIHLVHSFAIALALLRQSDMASVFPWPLVEVSAAREGLCAVPVREQLEDAKVSIISRSGYPLSVAAECFIECLVEAVHYAQFSDSPETRNVLRSVDLLV</sequence>
<keyword evidence="7" id="KW-1185">Reference proteome</keyword>
<keyword evidence="3" id="KW-0238">DNA-binding</keyword>
<keyword evidence="2" id="KW-0805">Transcription regulation</keyword>
<organism evidence="6 7">
    <name type="scientific">Paraburkholderia pallida</name>
    <dbReference type="NCBI Taxonomy" id="2547399"/>
    <lineage>
        <taxon>Bacteria</taxon>
        <taxon>Pseudomonadati</taxon>
        <taxon>Pseudomonadota</taxon>
        <taxon>Betaproteobacteria</taxon>
        <taxon>Burkholderiales</taxon>
        <taxon>Burkholderiaceae</taxon>
        <taxon>Paraburkholderia</taxon>
    </lineage>
</organism>
<evidence type="ECO:0000256" key="2">
    <source>
        <dbReference type="ARBA" id="ARBA00023015"/>
    </source>
</evidence>
<evidence type="ECO:0000256" key="3">
    <source>
        <dbReference type="ARBA" id="ARBA00023125"/>
    </source>
</evidence>
<dbReference type="Pfam" id="PF03466">
    <property type="entry name" value="LysR_substrate"/>
    <property type="match status" value="1"/>
</dbReference>
<reference evidence="6 7" key="1">
    <citation type="submission" date="2019-03" db="EMBL/GenBank/DDBJ databases">
        <title>Paraburkholderia sp. 7MH5, isolated from subtropical forest soil.</title>
        <authorList>
            <person name="Gao Z.-H."/>
            <person name="Qiu L.-H."/>
        </authorList>
    </citation>
    <scope>NUCLEOTIDE SEQUENCE [LARGE SCALE GENOMIC DNA]</scope>
    <source>
        <strain evidence="6 7">7MH5</strain>
    </source>
</reference>
<feature type="domain" description="HTH lysR-type" evidence="5">
    <location>
        <begin position="1"/>
        <end position="58"/>
    </location>
</feature>
<dbReference type="OrthoDB" id="8629427at2"/>
<dbReference type="InterPro" id="IPR050950">
    <property type="entry name" value="HTH-type_LysR_regulators"/>
</dbReference>
<dbReference type="KEGG" id="ppai:E1956_27125"/>
<protein>
    <submittedName>
        <fullName evidence="6">LysR family transcriptional regulator</fullName>
    </submittedName>
</protein>
<evidence type="ECO:0000259" key="5">
    <source>
        <dbReference type="PROSITE" id="PS50931"/>
    </source>
</evidence>
<proteinExistence type="inferred from homology"/>
<dbReference type="PROSITE" id="PS50931">
    <property type="entry name" value="HTH_LYSR"/>
    <property type="match status" value="1"/>
</dbReference>
<dbReference type="RefSeq" id="WP_134755047.1">
    <property type="nucleotide sequence ID" value="NZ_CP038150.1"/>
</dbReference>
<dbReference type="AlphaFoldDB" id="A0A4P7D2L7"/>
<evidence type="ECO:0000256" key="4">
    <source>
        <dbReference type="ARBA" id="ARBA00023163"/>
    </source>
</evidence>
<dbReference type="SUPFAM" id="SSF46785">
    <property type="entry name" value="Winged helix' DNA-binding domain"/>
    <property type="match status" value="1"/>
</dbReference>
<dbReference type="InterPro" id="IPR000847">
    <property type="entry name" value="LysR_HTH_N"/>
</dbReference>
<evidence type="ECO:0000313" key="6">
    <source>
        <dbReference type="EMBL" id="QBR00925.1"/>
    </source>
</evidence>
<dbReference type="Pfam" id="PF00126">
    <property type="entry name" value="HTH_1"/>
    <property type="match status" value="1"/>
</dbReference>
<evidence type="ECO:0000256" key="1">
    <source>
        <dbReference type="ARBA" id="ARBA00009437"/>
    </source>
</evidence>
<dbReference type="PANTHER" id="PTHR30419">
    <property type="entry name" value="HTH-TYPE TRANSCRIPTIONAL REGULATOR YBHD"/>
    <property type="match status" value="1"/>
</dbReference>
<dbReference type="InterPro" id="IPR036390">
    <property type="entry name" value="WH_DNA-bd_sf"/>
</dbReference>
<dbReference type="InterPro" id="IPR005119">
    <property type="entry name" value="LysR_subst-bd"/>
</dbReference>
<name>A0A4P7D2L7_9BURK</name>
<dbReference type="GO" id="GO:0003700">
    <property type="term" value="F:DNA-binding transcription factor activity"/>
    <property type="evidence" value="ECO:0007669"/>
    <property type="project" value="InterPro"/>
</dbReference>
<comment type="similarity">
    <text evidence="1">Belongs to the LysR transcriptional regulatory family.</text>
</comment>
<dbReference type="Gene3D" id="3.40.190.10">
    <property type="entry name" value="Periplasmic binding protein-like II"/>
    <property type="match status" value="1"/>
</dbReference>
<dbReference type="InterPro" id="IPR036388">
    <property type="entry name" value="WH-like_DNA-bd_sf"/>
</dbReference>
<dbReference type="GO" id="GO:0003677">
    <property type="term" value="F:DNA binding"/>
    <property type="evidence" value="ECO:0007669"/>
    <property type="project" value="UniProtKB-KW"/>
</dbReference>
<dbReference type="EMBL" id="CP038150">
    <property type="protein sequence ID" value="QBR00925.1"/>
    <property type="molecule type" value="Genomic_DNA"/>
</dbReference>
<dbReference type="Proteomes" id="UP000295727">
    <property type="component" value="Chromosome 3"/>
</dbReference>
<evidence type="ECO:0000313" key="7">
    <source>
        <dbReference type="Proteomes" id="UP000295727"/>
    </source>
</evidence>
<dbReference type="SUPFAM" id="SSF53850">
    <property type="entry name" value="Periplasmic binding protein-like II"/>
    <property type="match status" value="1"/>
</dbReference>